<name>A0A2J7PIS6_9NEOP</name>
<dbReference type="InterPro" id="IPR036397">
    <property type="entry name" value="RNaseH_sf"/>
</dbReference>
<evidence type="ECO:0000313" key="3">
    <source>
        <dbReference type="EMBL" id="PNF16228.1"/>
    </source>
</evidence>
<dbReference type="STRING" id="105785.A0A2J7PIS6"/>
<dbReference type="InterPro" id="IPR041426">
    <property type="entry name" value="Mos1_HTH"/>
</dbReference>
<dbReference type="GO" id="GO:0003676">
    <property type="term" value="F:nucleic acid binding"/>
    <property type="evidence" value="ECO:0007669"/>
    <property type="project" value="InterPro"/>
</dbReference>
<feature type="region of interest" description="Disordered" evidence="1">
    <location>
        <begin position="135"/>
        <end position="154"/>
    </location>
</feature>
<reference evidence="3 4" key="1">
    <citation type="submission" date="2017-12" db="EMBL/GenBank/DDBJ databases">
        <title>Hemimetabolous genomes reveal molecular basis of termite eusociality.</title>
        <authorList>
            <person name="Harrison M.C."/>
            <person name="Jongepier E."/>
            <person name="Robertson H.M."/>
            <person name="Arning N."/>
            <person name="Bitard-Feildel T."/>
            <person name="Chao H."/>
            <person name="Childers C.P."/>
            <person name="Dinh H."/>
            <person name="Doddapaneni H."/>
            <person name="Dugan S."/>
            <person name="Gowin J."/>
            <person name="Greiner C."/>
            <person name="Han Y."/>
            <person name="Hu H."/>
            <person name="Hughes D.S.T."/>
            <person name="Huylmans A.-K."/>
            <person name="Kemena C."/>
            <person name="Kremer L.P.M."/>
            <person name="Lee S.L."/>
            <person name="Lopez-Ezquerra A."/>
            <person name="Mallet L."/>
            <person name="Monroy-Kuhn J.M."/>
            <person name="Moser A."/>
            <person name="Murali S.C."/>
            <person name="Muzny D.M."/>
            <person name="Otani S."/>
            <person name="Piulachs M.-D."/>
            <person name="Poelchau M."/>
            <person name="Qu J."/>
            <person name="Schaub F."/>
            <person name="Wada-Katsumata A."/>
            <person name="Worley K.C."/>
            <person name="Xie Q."/>
            <person name="Ylla G."/>
            <person name="Poulsen M."/>
            <person name="Gibbs R.A."/>
            <person name="Schal C."/>
            <person name="Richards S."/>
            <person name="Belles X."/>
            <person name="Korb J."/>
            <person name="Bornberg-Bauer E."/>
        </authorList>
    </citation>
    <scope>NUCLEOTIDE SEQUENCE [LARGE SCALE GENOMIC DNA]</scope>
    <source>
        <tissue evidence="3">Whole body</tissue>
    </source>
</reference>
<dbReference type="Gene3D" id="1.10.10.1450">
    <property type="match status" value="1"/>
</dbReference>
<dbReference type="AlphaFoldDB" id="A0A2J7PIS6"/>
<keyword evidence="4" id="KW-1185">Reference proteome</keyword>
<gene>
    <name evidence="3" type="ORF">B7P43_G15300</name>
</gene>
<protein>
    <recommendedName>
        <fullName evidence="2">Mos1 transposase HTH domain-containing protein</fullName>
    </recommendedName>
</protein>
<dbReference type="OrthoDB" id="10017160at2759"/>
<evidence type="ECO:0000313" key="4">
    <source>
        <dbReference type="Proteomes" id="UP000235965"/>
    </source>
</evidence>
<dbReference type="InParanoid" id="A0A2J7PIS6"/>
<feature type="compositionally biased region" description="Basic residues" evidence="1">
    <location>
        <begin position="144"/>
        <end position="154"/>
    </location>
</feature>
<dbReference type="Pfam" id="PF17906">
    <property type="entry name" value="HTH_48"/>
    <property type="match status" value="1"/>
</dbReference>
<dbReference type="Gene3D" id="3.30.420.10">
    <property type="entry name" value="Ribonuclease H-like superfamily/Ribonuclease H"/>
    <property type="match status" value="1"/>
</dbReference>
<dbReference type="PANTHER" id="PTHR46060:SF1">
    <property type="entry name" value="MARINER MOS1 TRANSPOSASE-LIKE PROTEIN"/>
    <property type="match status" value="1"/>
</dbReference>
<proteinExistence type="predicted"/>
<dbReference type="PANTHER" id="PTHR46060">
    <property type="entry name" value="MARINER MOS1 TRANSPOSASE-LIKE PROTEIN"/>
    <property type="match status" value="1"/>
</dbReference>
<evidence type="ECO:0000256" key="1">
    <source>
        <dbReference type="SAM" id="MobiDB-lite"/>
    </source>
</evidence>
<dbReference type="InterPro" id="IPR052709">
    <property type="entry name" value="Transposase-MT_Hybrid"/>
</dbReference>
<dbReference type="EMBL" id="NEVH01024973">
    <property type="protein sequence ID" value="PNF16228.1"/>
    <property type="molecule type" value="Genomic_DNA"/>
</dbReference>
<sequence length="154" mass="17785">MTERLEQRYCIKFCQELGDTQAETIRKIQQALGCGAVGVTQIKEWFNRFKHAVADEAGISRGSANRILTEDFGMRSIAAKFVPKLLSPGQQQLHLEVTQDMLEFANRDPEFLKTVFNGDEWWVYVYDPETKVQVPQWKHPTSPRPKKHDRFGAM</sequence>
<dbReference type="Proteomes" id="UP000235965">
    <property type="component" value="Unassembled WGS sequence"/>
</dbReference>
<evidence type="ECO:0000259" key="2">
    <source>
        <dbReference type="Pfam" id="PF17906"/>
    </source>
</evidence>
<feature type="domain" description="Mos1 transposase HTH" evidence="2">
    <location>
        <begin position="8"/>
        <end position="51"/>
    </location>
</feature>
<accession>A0A2J7PIS6</accession>
<organism evidence="3 4">
    <name type="scientific">Cryptotermes secundus</name>
    <dbReference type="NCBI Taxonomy" id="105785"/>
    <lineage>
        <taxon>Eukaryota</taxon>
        <taxon>Metazoa</taxon>
        <taxon>Ecdysozoa</taxon>
        <taxon>Arthropoda</taxon>
        <taxon>Hexapoda</taxon>
        <taxon>Insecta</taxon>
        <taxon>Pterygota</taxon>
        <taxon>Neoptera</taxon>
        <taxon>Polyneoptera</taxon>
        <taxon>Dictyoptera</taxon>
        <taxon>Blattodea</taxon>
        <taxon>Blattoidea</taxon>
        <taxon>Termitoidae</taxon>
        <taxon>Kalotermitidae</taxon>
        <taxon>Cryptotermitinae</taxon>
        <taxon>Cryptotermes</taxon>
    </lineage>
</organism>
<comment type="caution">
    <text evidence="3">The sequence shown here is derived from an EMBL/GenBank/DDBJ whole genome shotgun (WGS) entry which is preliminary data.</text>
</comment>